<dbReference type="GO" id="GO:0005525">
    <property type="term" value="F:GTP binding"/>
    <property type="evidence" value="ECO:0007669"/>
    <property type="project" value="UniProtKB-UniRule"/>
</dbReference>
<dbReference type="GO" id="GO:0030145">
    <property type="term" value="F:manganese ion binding"/>
    <property type="evidence" value="ECO:0007669"/>
    <property type="project" value="UniProtKB-UniRule"/>
</dbReference>
<feature type="binding site" evidence="11">
    <location>
        <begin position="386"/>
        <end position="388"/>
    </location>
    <ligand>
        <name>substrate</name>
    </ligand>
</feature>
<feature type="binding site" evidence="11">
    <location>
        <position position="78"/>
    </location>
    <ligand>
        <name>substrate</name>
    </ligand>
</feature>
<reference evidence="14 15" key="1">
    <citation type="submission" date="2020-07" db="EMBL/GenBank/DDBJ databases">
        <authorList>
            <person name="Feng X."/>
        </authorList>
    </citation>
    <scope>NUCLEOTIDE SEQUENCE [LARGE SCALE GENOMIC DNA]</scope>
    <source>
        <strain evidence="14 15">JCM31066</strain>
    </source>
</reference>
<keyword evidence="14" id="KW-0808">Transferase</keyword>
<keyword evidence="6 11" id="KW-0547">Nucleotide-binding</keyword>
<dbReference type="RefSeq" id="WP_185673976.1">
    <property type="nucleotide sequence ID" value="NZ_JACHVB010000012.1"/>
</dbReference>
<dbReference type="Proteomes" id="UP000546464">
    <property type="component" value="Unassembled WGS sequence"/>
</dbReference>
<dbReference type="PANTHER" id="PTHR11561:SF0">
    <property type="entry name" value="PHOSPHOENOLPYRUVATE CARBOXYKINASE [GTP]-RELATED"/>
    <property type="match status" value="1"/>
</dbReference>
<feature type="binding site" evidence="11">
    <location>
        <position position="419"/>
    </location>
    <ligand>
        <name>GTP</name>
        <dbReference type="ChEBI" id="CHEBI:37565"/>
    </ligand>
</feature>
<dbReference type="EC" id="4.1.1.32" evidence="11"/>
<feature type="domain" description="Phosphoenolpyruvate carboxykinase C-terminal P-loop" evidence="12">
    <location>
        <begin position="243"/>
        <end position="597"/>
    </location>
</feature>
<feature type="binding site" evidence="11">
    <location>
        <position position="388"/>
    </location>
    <ligand>
        <name>GTP</name>
        <dbReference type="ChEBI" id="CHEBI:37565"/>
    </ligand>
</feature>
<keyword evidence="15" id="KW-1185">Reference proteome</keyword>
<keyword evidence="14" id="KW-0670">Pyruvate</keyword>
<gene>
    <name evidence="11" type="primary">pckG</name>
    <name evidence="14" type="ORF">H5P28_01735</name>
</gene>
<keyword evidence="7 11" id="KW-0210">Decarboxylase</keyword>
<comment type="subunit">
    <text evidence="3 11">Monomer.</text>
</comment>
<dbReference type="CDD" id="cd00819">
    <property type="entry name" value="PEPCK_GTP"/>
    <property type="match status" value="1"/>
</dbReference>
<dbReference type="GO" id="GO:0019543">
    <property type="term" value="P:propionate catabolic process"/>
    <property type="evidence" value="ECO:0007669"/>
    <property type="project" value="TreeGrafter"/>
</dbReference>
<accession>A0A842HC33</accession>
<dbReference type="GO" id="GO:0004613">
    <property type="term" value="F:phosphoenolpyruvate carboxykinase (GTP) activity"/>
    <property type="evidence" value="ECO:0007669"/>
    <property type="project" value="UniProtKB-UniRule"/>
</dbReference>
<dbReference type="GO" id="GO:0006107">
    <property type="term" value="P:oxaloacetate metabolic process"/>
    <property type="evidence" value="ECO:0007669"/>
    <property type="project" value="TreeGrafter"/>
</dbReference>
<dbReference type="PIRSF" id="PIRSF001348">
    <property type="entry name" value="PEP_carboxykinase_GTP"/>
    <property type="match status" value="1"/>
</dbReference>
<keyword evidence="14" id="KW-0418">Kinase</keyword>
<evidence type="ECO:0000259" key="12">
    <source>
        <dbReference type="Pfam" id="PF00821"/>
    </source>
</evidence>
<dbReference type="SUPFAM" id="SSF68923">
    <property type="entry name" value="PEP carboxykinase N-terminal domain"/>
    <property type="match status" value="1"/>
</dbReference>
<keyword evidence="8 11" id="KW-0342">GTP-binding</keyword>
<dbReference type="FunFam" id="3.40.449.10:FF:000005">
    <property type="entry name" value="Phosphoenolpyruvate carboxykinase [GTP]"/>
    <property type="match status" value="1"/>
</dbReference>
<dbReference type="InterPro" id="IPR035078">
    <property type="entry name" value="PEP_carboxykinase_GTP_N"/>
</dbReference>
<dbReference type="GO" id="GO:0033993">
    <property type="term" value="P:response to lipid"/>
    <property type="evidence" value="ECO:0007669"/>
    <property type="project" value="TreeGrafter"/>
</dbReference>
<dbReference type="PROSITE" id="PS00505">
    <property type="entry name" value="PEPCK_GTP"/>
    <property type="match status" value="1"/>
</dbReference>
<evidence type="ECO:0000256" key="1">
    <source>
        <dbReference type="ARBA" id="ARBA00004742"/>
    </source>
</evidence>
<feature type="active site" evidence="11">
    <location>
        <position position="271"/>
    </location>
</feature>
<dbReference type="Pfam" id="PF00821">
    <property type="entry name" value="PEPCK_GTP"/>
    <property type="match status" value="1"/>
</dbReference>
<feature type="binding site" evidence="11">
    <location>
        <begin position="270"/>
        <end position="275"/>
    </location>
    <ligand>
        <name>GTP</name>
        <dbReference type="ChEBI" id="CHEBI:37565"/>
    </ligand>
</feature>
<evidence type="ECO:0000256" key="9">
    <source>
        <dbReference type="ARBA" id="ARBA00023211"/>
    </source>
</evidence>
<keyword evidence="9 11" id="KW-0464">Manganese</keyword>
<dbReference type="GO" id="GO:0071333">
    <property type="term" value="P:cellular response to glucose stimulus"/>
    <property type="evidence" value="ECO:0007669"/>
    <property type="project" value="TreeGrafter"/>
</dbReference>
<comment type="function">
    <text evidence="11">Catalyzes the conversion of oxaloacetate (OAA) to phosphoenolpyruvate (PEP), the rate-limiting step in the metabolic pathway that produces glucose from lactate and other precursors derived from the citric acid cycle.</text>
</comment>
<dbReference type="InterPro" id="IPR008209">
    <property type="entry name" value="PEP_carboxykinase_GTP"/>
</dbReference>
<feature type="binding site" evidence="11">
    <location>
        <begin position="218"/>
        <end position="220"/>
    </location>
    <ligand>
        <name>substrate</name>
    </ligand>
</feature>
<dbReference type="Gene3D" id="3.90.228.20">
    <property type="match status" value="1"/>
</dbReference>
<evidence type="ECO:0000256" key="6">
    <source>
        <dbReference type="ARBA" id="ARBA00022741"/>
    </source>
</evidence>
<dbReference type="EMBL" id="JACHVB010000012">
    <property type="protein sequence ID" value="MBC2592971.1"/>
    <property type="molecule type" value="Genomic_DNA"/>
</dbReference>
<organism evidence="14 15">
    <name type="scientific">Ruficoccus amylovorans</name>
    <dbReference type="NCBI Taxonomy" id="1804625"/>
    <lineage>
        <taxon>Bacteria</taxon>
        <taxon>Pseudomonadati</taxon>
        <taxon>Verrucomicrobiota</taxon>
        <taxon>Opitutia</taxon>
        <taxon>Puniceicoccales</taxon>
        <taxon>Cerasicoccaceae</taxon>
        <taxon>Ruficoccus</taxon>
    </lineage>
</organism>
<evidence type="ECO:0000256" key="5">
    <source>
        <dbReference type="ARBA" id="ARBA00022723"/>
    </source>
</evidence>
<dbReference type="Gene3D" id="2.170.8.10">
    <property type="entry name" value="Phosphoenolpyruvate Carboxykinase, domain 2"/>
    <property type="match status" value="1"/>
</dbReference>
<dbReference type="GO" id="GO:0005829">
    <property type="term" value="C:cytosol"/>
    <property type="evidence" value="ECO:0007669"/>
    <property type="project" value="TreeGrafter"/>
</dbReference>
<dbReference type="HAMAP" id="MF_00452">
    <property type="entry name" value="PEPCK_GTP"/>
    <property type="match status" value="1"/>
</dbReference>
<feature type="binding site" evidence="11">
    <location>
        <position position="269"/>
    </location>
    <ligand>
        <name>substrate</name>
    </ligand>
</feature>
<dbReference type="InterPro" id="IPR008210">
    <property type="entry name" value="PEP_carboxykinase_N"/>
</dbReference>
<feature type="domain" description="Phosphoenolpyruvate carboxykinase GTP-utilising N-terminal" evidence="13">
    <location>
        <begin position="18"/>
        <end position="239"/>
    </location>
</feature>
<evidence type="ECO:0000256" key="2">
    <source>
        <dbReference type="ARBA" id="ARBA00005796"/>
    </source>
</evidence>
<evidence type="ECO:0000256" key="10">
    <source>
        <dbReference type="ARBA" id="ARBA00023239"/>
    </source>
</evidence>
<dbReference type="InterPro" id="IPR013035">
    <property type="entry name" value="PEP_carboxykinase_C"/>
</dbReference>
<dbReference type="Gene3D" id="3.40.449.10">
    <property type="entry name" value="Phosphoenolpyruvate Carboxykinase, domain 1"/>
    <property type="match status" value="1"/>
</dbReference>
<keyword evidence="5 11" id="KW-0479">Metal-binding</keyword>
<name>A0A842HC33_9BACT</name>
<evidence type="ECO:0000256" key="3">
    <source>
        <dbReference type="ARBA" id="ARBA00011245"/>
    </source>
</evidence>
<proteinExistence type="inferred from homology"/>
<feature type="binding site" evidence="11">
    <location>
        <begin position="512"/>
        <end position="515"/>
    </location>
    <ligand>
        <name>GTP</name>
        <dbReference type="ChEBI" id="CHEBI:37565"/>
    </ligand>
</feature>
<evidence type="ECO:0000256" key="4">
    <source>
        <dbReference type="ARBA" id="ARBA00022432"/>
    </source>
</evidence>
<comment type="caution">
    <text evidence="14">The sequence shown here is derived from an EMBL/GenBank/DDBJ whole genome shotgun (WGS) entry which is preliminary data.</text>
</comment>
<dbReference type="PANTHER" id="PTHR11561">
    <property type="entry name" value="PHOSPHOENOLPYRUVATE CARBOXYKINASE"/>
    <property type="match status" value="1"/>
</dbReference>
<comment type="catalytic activity">
    <reaction evidence="11">
        <text>oxaloacetate + GTP = phosphoenolpyruvate + GDP + CO2</text>
        <dbReference type="Rhea" id="RHEA:10388"/>
        <dbReference type="ChEBI" id="CHEBI:16452"/>
        <dbReference type="ChEBI" id="CHEBI:16526"/>
        <dbReference type="ChEBI" id="CHEBI:37565"/>
        <dbReference type="ChEBI" id="CHEBI:58189"/>
        <dbReference type="ChEBI" id="CHEBI:58702"/>
        <dbReference type="EC" id="4.1.1.32"/>
    </reaction>
</comment>
<dbReference type="GO" id="GO:0046327">
    <property type="term" value="P:glycerol biosynthetic process from pyruvate"/>
    <property type="evidence" value="ECO:0007669"/>
    <property type="project" value="TreeGrafter"/>
</dbReference>
<feature type="binding site" evidence="11">
    <location>
        <position position="296"/>
    </location>
    <ligand>
        <name>Mn(2+)</name>
        <dbReference type="ChEBI" id="CHEBI:29035"/>
    </ligand>
</feature>
<evidence type="ECO:0000259" key="13">
    <source>
        <dbReference type="Pfam" id="PF17297"/>
    </source>
</evidence>
<dbReference type="SUPFAM" id="SSF53795">
    <property type="entry name" value="PEP carboxykinase-like"/>
    <property type="match status" value="1"/>
</dbReference>
<keyword evidence="11" id="KW-0963">Cytoplasm</keyword>
<keyword evidence="10 11" id="KW-0456">Lyase</keyword>
<dbReference type="GO" id="GO:0042594">
    <property type="term" value="P:response to starvation"/>
    <property type="evidence" value="ECO:0007669"/>
    <property type="project" value="TreeGrafter"/>
</dbReference>
<evidence type="ECO:0000256" key="8">
    <source>
        <dbReference type="ARBA" id="ARBA00023134"/>
    </source>
</evidence>
<comment type="similarity">
    <text evidence="2 11">Belongs to the phosphoenolpyruvate carboxykinase [GTP] family.</text>
</comment>
<comment type="pathway">
    <text evidence="1 11">Carbohydrate biosynthesis; gluconeogenesis.</text>
</comment>
<evidence type="ECO:0000313" key="14">
    <source>
        <dbReference type="EMBL" id="MBC2592971.1"/>
    </source>
</evidence>
<evidence type="ECO:0000256" key="7">
    <source>
        <dbReference type="ARBA" id="ARBA00022793"/>
    </source>
</evidence>
<dbReference type="InterPro" id="IPR018091">
    <property type="entry name" value="PEP_carboxykin_GTP_CS"/>
</dbReference>
<comment type="subcellular location">
    <subcellularLocation>
        <location evidence="11">Cytoplasm</location>
    </subcellularLocation>
</comment>
<evidence type="ECO:0000313" key="15">
    <source>
        <dbReference type="Proteomes" id="UP000546464"/>
    </source>
</evidence>
<dbReference type="GO" id="GO:0016301">
    <property type="term" value="F:kinase activity"/>
    <property type="evidence" value="ECO:0007669"/>
    <property type="project" value="UniProtKB-KW"/>
</dbReference>
<keyword evidence="4 11" id="KW-0312">Gluconeogenesis</keyword>
<dbReference type="Pfam" id="PF17297">
    <property type="entry name" value="PEPCK_N"/>
    <property type="match status" value="1"/>
</dbReference>
<protein>
    <recommendedName>
        <fullName evidence="11">Phosphoenolpyruvate carboxykinase [GTP]</fullName>
        <shortName evidence="11">PEP carboxykinase</shortName>
        <shortName evidence="11">PEPCK</shortName>
        <ecNumber evidence="11">4.1.1.32</ecNumber>
    </recommendedName>
    <alternativeName>
        <fullName evidence="11">GTP-dependent phosphoenolpyruvate carboxykinase</fullName>
        <shortName evidence="11">GTP-PEPCK</shortName>
    </alternativeName>
</protein>
<dbReference type="UniPathway" id="UPA00138"/>
<feature type="binding site" evidence="11">
    <location>
        <position position="247"/>
    </location>
    <ligand>
        <name>Mn(2+)</name>
        <dbReference type="ChEBI" id="CHEBI:29035"/>
    </ligand>
</feature>
<comment type="cofactor">
    <cofactor evidence="11">
        <name>Mn(2+)</name>
        <dbReference type="ChEBI" id="CHEBI:29035"/>
    </cofactor>
    <text evidence="11">Binds 1 Mn(2+) ion per subunit.</text>
</comment>
<dbReference type="InterPro" id="IPR035077">
    <property type="entry name" value="PEP_carboxykinase_GTP_C"/>
</dbReference>
<feature type="binding site" evidence="11">
    <location>
        <position position="227"/>
    </location>
    <ligand>
        <name>Mn(2+)</name>
        <dbReference type="ChEBI" id="CHEBI:29035"/>
    </ligand>
</feature>
<evidence type="ECO:0000256" key="11">
    <source>
        <dbReference type="HAMAP-Rule" id="MF_00452"/>
    </source>
</evidence>
<dbReference type="AlphaFoldDB" id="A0A842HC33"/>
<dbReference type="NCBIfam" id="NF003253">
    <property type="entry name" value="PRK04210.1"/>
    <property type="match status" value="1"/>
</dbReference>
<dbReference type="GO" id="GO:0006094">
    <property type="term" value="P:gluconeogenesis"/>
    <property type="evidence" value="ECO:0007669"/>
    <property type="project" value="UniProtKB-UniRule"/>
</dbReference>
<sequence>MSTATESQPKTENAALLKWVDKMVEMCKPDKVHWCDGSQEEADRLFAEMVEAGTCIRLNEEKRPNSYLFRSDPRDVARVESRTFICSQNKDDAGPTNNWEEPRKMRRQMKELFEGCMKGRTMYIIPFSMGPVGGPISQIGVEVTDSAYVVVNMRIMARVGQKVLDALGTDGFFVPCLHSVGQPLKDGEKSAAWPCNPENTYIVHFPEERTIVSFGSGYGGNALLGKKCFALRIASTMARDEGWMAEHMLILGVEEPCGKKTYVTAAFPSACGKTNFAMVIPPKEMEGYKVTCVGDDIAWIKPDANGKLRAINPEAGFFGVAPGTSYDTNPSAMDSCSRDTIFTNVALTDDGDVWWEGMTAEAPAHLIDWQGNDWTPDCGRPSSHPNSRFTAPARNCPVIDPDWERLDGVEIKAMVFGGRRMSDIPLVFQSFTWSHGVYLGATMGSERTAAAEGKAGELRRDPMAMLPFCGYHMGDYFRHWLKMQKDLDETPRIFHVNWFRRNADGKWLWPGFGQNMRVLRWIVERANGRGFAKETPIGWVPRYCDLDWRGLDFSEDQWKELMSIDREKMKMQTLQHEELFLQLFDHLPKELIFERELLISRL</sequence>